<reference evidence="1" key="1">
    <citation type="submission" date="2014-05" db="EMBL/GenBank/DDBJ databases">
        <authorList>
            <person name="Chronopoulou M."/>
        </authorList>
    </citation>
    <scope>NUCLEOTIDE SEQUENCE</scope>
    <source>
        <tissue evidence="1">Whole organism</tissue>
    </source>
</reference>
<name>A0A0K2VBQ9_LEPSM</name>
<accession>A0A0K2VBQ9</accession>
<evidence type="ECO:0000313" key="1">
    <source>
        <dbReference type="EMBL" id="CDW47622.1"/>
    </source>
</evidence>
<proteinExistence type="predicted"/>
<sequence>MSSVEHFILITKRSVAHLKLSHDEKLGPK</sequence>
<dbReference type="EMBL" id="HACA01030261">
    <property type="protein sequence ID" value="CDW47622.1"/>
    <property type="molecule type" value="Transcribed_RNA"/>
</dbReference>
<protein>
    <submittedName>
        <fullName evidence="1">Uncharacterized protein</fullName>
    </submittedName>
</protein>
<organism evidence="1">
    <name type="scientific">Lepeophtheirus salmonis</name>
    <name type="common">Salmon louse</name>
    <name type="synonym">Caligus salmonis</name>
    <dbReference type="NCBI Taxonomy" id="72036"/>
    <lineage>
        <taxon>Eukaryota</taxon>
        <taxon>Metazoa</taxon>
        <taxon>Ecdysozoa</taxon>
        <taxon>Arthropoda</taxon>
        <taxon>Crustacea</taxon>
        <taxon>Multicrustacea</taxon>
        <taxon>Hexanauplia</taxon>
        <taxon>Copepoda</taxon>
        <taxon>Siphonostomatoida</taxon>
        <taxon>Caligidae</taxon>
        <taxon>Lepeophtheirus</taxon>
    </lineage>
</organism>
<dbReference type="AlphaFoldDB" id="A0A0K2VBQ9"/>